<protein>
    <submittedName>
        <fullName evidence="3">Peroxiredoxin</fullName>
        <ecNumber evidence="3">1.11.1.15</ecNumber>
    </submittedName>
</protein>
<organism evidence="3 4">
    <name type="scientific">Stieleria neptunia</name>
    <dbReference type="NCBI Taxonomy" id="2527979"/>
    <lineage>
        <taxon>Bacteria</taxon>
        <taxon>Pseudomonadati</taxon>
        <taxon>Planctomycetota</taxon>
        <taxon>Planctomycetia</taxon>
        <taxon>Pirellulales</taxon>
        <taxon>Pirellulaceae</taxon>
        <taxon>Stieleria</taxon>
    </lineage>
</organism>
<dbReference type="PROSITE" id="PS51352">
    <property type="entry name" value="THIOREDOXIN_2"/>
    <property type="match status" value="2"/>
</dbReference>
<feature type="domain" description="Thioredoxin" evidence="2">
    <location>
        <begin position="30"/>
        <end position="192"/>
    </location>
</feature>
<keyword evidence="4" id="KW-1185">Reference proteome</keyword>
<evidence type="ECO:0000259" key="2">
    <source>
        <dbReference type="PROSITE" id="PS51352"/>
    </source>
</evidence>
<dbReference type="PANTHER" id="PTHR43640">
    <property type="entry name" value="OS07G0260300 PROTEIN"/>
    <property type="match status" value="1"/>
</dbReference>
<evidence type="ECO:0000313" key="3">
    <source>
        <dbReference type="EMBL" id="QDV42107.1"/>
    </source>
</evidence>
<keyword evidence="1" id="KW-0732">Signal</keyword>
<dbReference type="Gene3D" id="3.40.30.10">
    <property type="entry name" value="Glutaredoxin"/>
    <property type="match status" value="2"/>
</dbReference>
<dbReference type="InterPro" id="IPR036249">
    <property type="entry name" value="Thioredoxin-like_sf"/>
</dbReference>
<dbReference type="Proteomes" id="UP000319004">
    <property type="component" value="Chromosome"/>
</dbReference>
<dbReference type="InterPro" id="IPR047262">
    <property type="entry name" value="PRX-like1"/>
</dbReference>
<dbReference type="OrthoDB" id="9809746at2"/>
<feature type="domain" description="Thioredoxin" evidence="2">
    <location>
        <begin position="211"/>
        <end position="386"/>
    </location>
</feature>
<evidence type="ECO:0000313" key="4">
    <source>
        <dbReference type="Proteomes" id="UP000319004"/>
    </source>
</evidence>
<dbReference type="KEGG" id="snep:Enr13x_19500"/>
<dbReference type="CDD" id="cd02969">
    <property type="entry name" value="PRX_like1"/>
    <property type="match status" value="1"/>
</dbReference>
<evidence type="ECO:0000256" key="1">
    <source>
        <dbReference type="SAM" id="SignalP"/>
    </source>
</evidence>
<dbReference type="AlphaFoldDB" id="A0A518HMW2"/>
<dbReference type="PANTHER" id="PTHR43640:SF1">
    <property type="entry name" value="THIOREDOXIN-DEPENDENT PEROXIREDOXIN"/>
    <property type="match status" value="1"/>
</dbReference>
<name>A0A518HMW2_9BACT</name>
<dbReference type="Pfam" id="PF00578">
    <property type="entry name" value="AhpC-TSA"/>
    <property type="match status" value="1"/>
</dbReference>
<dbReference type="InterPro" id="IPR013766">
    <property type="entry name" value="Thioredoxin_domain"/>
</dbReference>
<gene>
    <name evidence="3" type="primary">bcp_2</name>
    <name evidence="3" type="ORF">Enr13x_19500</name>
</gene>
<feature type="signal peptide" evidence="1">
    <location>
        <begin position="1"/>
        <end position="20"/>
    </location>
</feature>
<proteinExistence type="predicted"/>
<dbReference type="SUPFAM" id="SSF52833">
    <property type="entry name" value="Thioredoxin-like"/>
    <property type="match status" value="2"/>
</dbReference>
<feature type="chain" id="PRO_5021859710" evidence="1">
    <location>
        <begin position="21"/>
        <end position="391"/>
    </location>
</feature>
<keyword evidence="3" id="KW-0560">Oxidoreductase</keyword>
<dbReference type="EMBL" id="CP037423">
    <property type="protein sequence ID" value="QDV42107.1"/>
    <property type="molecule type" value="Genomic_DNA"/>
</dbReference>
<dbReference type="GO" id="GO:0004601">
    <property type="term" value="F:peroxidase activity"/>
    <property type="evidence" value="ECO:0007669"/>
    <property type="project" value="UniProtKB-KW"/>
</dbReference>
<dbReference type="CDD" id="cd02966">
    <property type="entry name" value="TlpA_like_family"/>
    <property type="match status" value="1"/>
</dbReference>
<dbReference type="EC" id="1.11.1.15" evidence="3"/>
<dbReference type="RefSeq" id="WP_145385744.1">
    <property type="nucleotide sequence ID" value="NZ_CP037423.1"/>
</dbReference>
<keyword evidence="3" id="KW-0575">Peroxidase</keyword>
<reference evidence="3 4" key="1">
    <citation type="submission" date="2019-03" db="EMBL/GenBank/DDBJ databases">
        <title>Deep-cultivation of Planctomycetes and their phenomic and genomic characterization uncovers novel biology.</title>
        <authorList>
            <person name="Wiegand S."/>
            <person name="Jogler M."/>
            <person name="Boedeker C."/>
            <person name="Pinto D."/>
            <person name="Vollmers J."/>
            <person name="Rivas-Marin E."/>
            <person name="Kohn T."/>
            <person name="Peeters S.H."/>
            <person name="Heuer A."/>
            <person name="Rast P."/>
            <person name="Oberbeckmann S."/>
            <person name="Bunk B."/>
            <person name="Jeske O."/>
            <person name="Meyerdierks A."/>
            <person name="Storesund J.E."/>
            <person name="Kallscheuer N."/>
            <person name="Luecker S."/>
            <person name="Lage O.M."/>
            <person name="Pohl T."/>
            <person name="Merkel B.J."/>
            <person name="Hornburger P."/>
            <person name="Mueller R.-W."/>
            <person name="Bruemmer F."/>
            <person name="Labrenz M."/>
            <person name="Spormann A.M."/>
            <person name="Op den Camp H."/>
            <person name="Overmann J."/>
            <person name="Amann R."/>
            <person name="Jetten M.S.M."/>
            <person name="Mascher T."/>
            <person name="Medema M.H."/>
            <person name="Devos D.P."/>
            <person name="Kaster A.-K."/>
            <person name="Ovreas L."/>
            <person name="Rohde M."/>
            <person name="Galperin M.Y."/>
            <person name="Jogler C."/>
        </authorList>
    </citation>
    <scope>NUCLEOTIDE SEQUENCE [LARGE SCALE GENOMIC DNA]</scope>
    <source>
        <strain evidence="3 4">Enr13</strain>
    </source>
</reference>
<sequence length="391" mass="43280" precursor="true">MPKVLLACLALCCVPALSAAADFPPGLQTLKIGDAAPDFKLPGIDGRDWTLKDFDDGKVLIVYFTSNHCPVCHAHDPRFMDLVREVEGRGVRVVAINPNSGDGLRPDELGYSKYDDSFEDMTPYAKDHGFTFPYLYDGATQATAKKYGCLATPHVFVFDAQRTLQYKGRLDNSRYPDPASVKSRETRDAVLALLDGKPVPVPVTKPFGCSTKWREKIVNVEADETRWQSAEVTLDEIDAAGLAKLVENNTDKYRLFNVWSTTCAPCVEEFPGLTRVSRRMGLRKFELITISTDLPKNRDRVVAFLSANRAALPARLKPSLASEGRTSNNYLFTDPDVDALIAALDPQWEGPEPHTVLVAPGGKIVFRHNGMIGEAELLDVLLAEMKETYLE</sequence>
<accession>A0A518HMW2</accession>
<dbReference type="InterPro" id="IPR000866">
    <property type="entry name" value="AhpC/TSA"/>
</dbReference>